<dbReference type="OrthoDB" id="1937463at2759"/>
<organism evidence="2">
    <name type="scientific">Daucus carota subsp. sativus</name>
    <name type="common">Carrot</name>
    <dbReference type="NCBI Taxonomy" id="79200"/>
    <lineage>
        <taxon>Eukaryota</taxon>
        <taxon>Viridiplantae</taxon>
        <taxon>Streptophyta</taxon>
        <taxon>Embryophyta</taxon>
        <taxon>Tracheophyta</taxon>
        <taxon>Spermatophyta</taxon>
        <taxon>Magnoliopsida</taxon>
        <taxon>eudicotyledons</taxon>
        <taxon>Gunneridae</taxon>
        <taxon>Pentapetalae</taxon>
        <taxon>asterids</taxon>
        <taxon>campanulids</taxon>
        <taxon>Apiales</taxon>
        <taxon>Apiaceae</taxon>
        <taxon>Apioideae</taxon>
        <taxon>Scandiceae</taxon>
        <taxon>Daucinae</taxon>
        <taxon>Daucus</taxon>
        <taxon>Daucus sect. Daucus</taxon>
    </lineage>
</organism>
<feature type="region of interest" description="Disordered" evidence="1">
    <location>
        <begin position="1"/>
        <end position="29"/>
    </location>
</feature>
<dbReference type="Pfam" id="PF04032">
    <property type="entry name" value="Rpr2"/>
    <property type="match status" value="1"/>
</dbReference>
<dbReference type="EMBL" id="LNRQ01000001">
    <property type="protein sequence ID" value="KZN07945.1"/>
    <property type="molecule type" value="Genomic_DNA"/>
</dbReference>
<dbReference type="EMBL" id="CP093343">
    <property type="protein sequence ID" value="WOG81247.1"/>
    <property type="molecule type" value="Genomic_DNA"/>
</dbReference>
<dbReference type="KEGG" id="dcr:108193908"/>
<reference evidence="2" key="1">
    <citation type="journal article" date="2016" name="Nat. Genet.">
        <title>A high-quality carrot genome assembly provides new insights into carotenoid accumulation and asterid genome evolution.</title>
        <authorList>
            <person name="Iorizzo M."/>
            <person name="Ellison S."/>
            <person name="Senalik D."/>
            <person name="Zeng P."/>
            <person name="Satapoomin P."/>
            <person name="Huang J."/>
            <person name="Bowman M."/>
            <person name="Iovene M."/>
            <person name="Sanseverino W."/>
            <person name="Cavagnaro P."/>
            <person name="Yildiz M."/>
            <person name="Macko-Podgorni A."/>
            <person name="Moranska E."/>
            <person name="Grzebelus E."/>
            <person name="Grzebelus D."/>
            <person name="Ashrafi H."/>
            <person name="Zheng Z."/>
            <person name="Cheng S."/>
            <person name="Spooner D."/>
            <person name="Van Deynze A."/>
            <person name="Simon P."/>
        </authorList>
    </citation>
    <scope>NUCLEOTIDE SEQUENCE [LARGE SCALE GENOMIC DNA]</scope>
    <source>
        <tissue evidence="2">Leaf</tissue>
    </source>
</reference>
<dbReference type="OMA" id="ESPHDKC"/>
<name>A0A166FME2_DAUCS</name>
<evidence type="ECO:0000313" key="2">
    <source>
        <dbReference type="EMBL" id="KZN07945.1"/>
    </source>
</evidence>
<dbReference type="Gramene" id="KZN07945">
    <property type="protein sequence ID" value="KZN07945"/>
    <property type="gene ID" value="DCAR_000614"/>
</dbReference>
<dbReference type="AlphaFoldDB" id="A0A166FME2"/>
<dbReference type="Proteomes" id="UP000077755">
    <property type="component" value="Chromosome 1"/>
</dbReference>
<protein>
    <submittedName>
        <fullName evidence="2">Uncharacterized protein</fullName>
    </submittedName>
</protein>
<dbReference type="Gene3D" id="6.20.50.20">
    <property type="match status" value="1"/>
</dbReference>
<feature type="compositionally biased region" description="Polar residues" evidence="1">
    <location>
        <begin position="1"/>
        <end position="20"/>
    </location>
</feature>
<dbReference type="GO" id="GO:0006396">
    <property type="term" value="P:RNA processing"/>
    <property type="evidence" value="ECO:0007669"/>
    <property type="project" value="InterPro"/>
</dbReference>
<keyword evidence="4" id="KW-1185">Reference proteome</keyword>
<evidence type="ECO:0000313" key="3">
    <source>
        <dbReference type="EMBL" id="WOG81247.1"/>
    </source>
</evidence>
<reference evidence="3" key="2">
    <citation type="submission" date="2022-03" db="EMBL/GenBank/DDBJ databases">
        <title>Draft title - Genomic analysis of global carrot germplasm unveils the trajectory of domestication and the origin of high carotenoid orange carrot.</title>
        <authorList>
            <person name="Iorizzo M."/>
            <person name="Ellison S."/>
            <person name="Senalik D."/>
            <person name="Macko-Podgorni A."/>
            <person name="Grzebelus D."/>
            <person name="Bostan H."/>
            <person name="Rolling W."/>
            <person name="Curaba J."/>
            <person name="Simon P."/>
        </authorList>
    </citation>
    <scope>NUCLEOTIDE SEQUENCE</scope>
    <source>
        <tissue evidence="3">Leaf</tissue>
    </source>
</reference>
<dbReference type="PANTHER" id="PTHR36072">
    <property type="entry name" value="OS01G0541600 PROTEIN"/>
    <property type="match status" value="1"/>
</dbReference>
<sequence length="290" mass="31892">MGRKGSQNKNVGMLRNSSMTLREESLGKKETNVSAKSMLKVQHFKNVAKWASVEASVPSLGAFFGHRLADITEELGVPGDPALFTCQRCESILQPGSNCTVRIENNRAKVRKRKKSKALFQNNVVYKCHFCSHSNLTRGTPKGHLKELYPPKDKAPPKLKCANSILVKAPISDSLEDSAGHEKPEAASGRDIMASAEVAMSDVPKDDLNDPVTPVARTGMTLLEARSKKRNRSKSKKATESQISSTEAGETVSASNKRKRKSWTSLKEIAESSNNSNRRNLTELPIPFFI</sequence>
<dbReference type="PANTHER" id="PTHR36072:SF2">
    <property type="entry name" value="OS01G0531000 PROTEIN"/>
    <property type="match status" value="1"/>
</dbReference>
<evidence type="ECO:0000256" key="1">
    <source>
        <dbReference type="SAM" id="MobiDB-lite"/>
    </source>
</evidence>
<feature type="region of interest" description="Disordered" evidence="1">
    <location>
        <begin position="220"/>
        <end position="281"/>
    </location>
</feature>
<accession>A0A166FME2</accession>
<gene>
    <name evidence="2" type="ORF">DCAR_000614</name>
    <name evidence="3" type="ORF">DCAR_0100392</name>
</gene>
<evidence type="ECO:0000313" key="4">
    <source>
        <dbReference type="Proteomes" id="UP000077755"/>
    </source>
</evidence>
<feature type="region of interest" description="Disordered" evidence="1">
    <location>
        <begin position="173"/>
        <end position="192"/>
    </location>
</feature>
<proteinExistence type="predicted"/>
<dbReference type="STRING" id="79200.A0A166FME2"/>
<feature type="compositionally biased region" description="Polar residues" evidence="1">
    <location>
        <begin position="240"/>
        <end position="255"/>
    </location>
</feature>
<feature type="compositionally biased region" description="Basic residues" evidence="1">
    <location>
        <begin position="227"/>
        <end position="236"/>
    </location>
</feature>
<dbReference type="InterPro" id="IPR007175">
    <property type="entry name" value="Rpr2/Snm1/Rpp21"/>
</dbReference>